<keyword evidence="5" id="KW-0675">Receptor</keyword>
<gene>
    <name evidence="8" type="primary">LOC118764548</name>
</gene>
<dbReference type="GO" id="GO:0050909">
    <property type="term" value="P:sensory perception of taste"/>
    <property type="evidence" value="ECO:0007669"/>
    <property type="project" value="InterPro"/>
</dbReference>
<feature type="transmembrane region" description="Helical" evidence="6">
    <location>
        <begin position="132"/>
        <end position="151"/>
    </location>
</feature>
<protein>
    <submittedName>
        <fullName evidence="8">Uncharacterized protein LOC118764548 isoform X1</fullName>
    </submittedName>
</protein>
<evidence type="ECO:0000256" key="4">
    <source>
        <dbReference type="ARBA" id="ARBA00023136"/>
    </source>
</evidence>
<dbReference type="GO" id="GO:0038023">
    <property type="term" value="F:signaling receptor activity"/>
    <property type="evidence" value="ECO:0007669"/>
    <property type="project" value="UniProtKB-ARBA"/>
</dbReference>
<dbReference type="RefSeq" id="XP_036361284.1">
    <property type="nucleotide sequence ID" value="XM_036505391.1"/>
</dbReference>
<feature type="transmembrane region" description="Helical" evidence="6">
    <location>
        <begin position="188"/>
        <end position="213"/>
    </location>
</feature>
<evidence type="ECO:0000256" key="6">
    <source>
        <dbReference type="SAM" id="Phobius"/>
    </source>
</evidence>
<dbReference type="PANTHER" id="PTHR21421:SF29">
    <property type="entry name" value="GUSTATORY RECEPTOR 5A FOR TREHALOSE-RELATED"/>
    <property type="match status" value="1"/>
</dbReference>
<dbReference type="InterPro" id="IPR013604">
    <property type="entry name" value="7TM_chemorcpt"/>
</dbReference>
<dbReference type="Pfam" id="PF08395">
    <property type="entry name" value="7tm_7"/>
    <property type="match status" value="1"/>
</dbReference>
<name>A0A7E6F0T9_9MOLL</name>
<keyword evidence="3 6" id="KW-1133">Transmembrane helix</keyword>
<dbReference type="GO" id="GO:0016020">
    <property type="term" value="C:membrane"/>
    <property type="evidence" value="ECO:0007669"/>
    <property type="project" value="UniProtKB-SubCell"/>
</dbReference>
<evidence type="ECO:0000313" key="7">
    <source>
        <dbReference type="Proteomes" id="UP000515154"/>
    </source>
</evidence>
<dbReference type="AlphaFoldDB" id="A0A7E6F0T9"/>
<proteinExistence type="predicted"/>
<dbReference type="Proteomes" id="UP000515154">
    <property type="component" value="Linkage group LG8"/>
</dbReference>
<feature type="transmembrane region" description="Helical" evidence="6">
    <location>
        <begin position="358"/>
        <end position="375"/>
    </location>
</feature>
<sequence>MPGKRNKIIAKLLTNPSVATMPEDEPRNTYLENNHLTKPVTSSTVVSNCRESIDMDHRQPIEFSHEEILVDVLKPLLHFTALSGQEFYPPGYLTKRQQCLCKVFKCIVLLFLVVNILRVSFLFDIHATQGKFILILNFVLFYCMEVFKYIVKFIFNIVYGRRLLEKFTAYFPMTEQKYFRKLKRNAKLFVKISAFVIILSITLVTSVSATVFTDSTVGSLLHIPMCENKAIEVINTISLSWFVAFGILSDTLLLNFFSKIICCELHALSQKLKALDEQQQTVSDDQEQTVISKFIHLQKKYEEIMELLQLVNGYFSICIVVTFLFAILVTCTLIYILFQADVVADEKLVVCSMVVTQAFMAISILYSGISIQVAVEEPIEYLYKLSFNKEHSQDTMTRISLFFARVSNPSYLTAAKMFNIDSSTILMICETLLSYGVTVFQTSAVHPGGKKGQYVSGDKEYDRECYGWLSLFIQIKTSLI</sequence>
<dbReference type="KEGG" id="osn:118764548"/>
<evidence type="ECO:0000256" key="5">
    <source>
        <dbReference type="ARBA" id="ARBA00023170"/>
    </source>
</evidence>
<feature type="transmembrane region" description="Helical" evidence="6">
    <location>
        <begin position="314"/>
        <end position="338"/>
    </location>
</feature>
<accession>A0A7E6F0T9</accession>
<reference evidence="8" key="1">
    <citation type="submission" date="2025-08" db="UniProtKB">
        <authorList>
            <consortium name="RefSeq"/>
        </authorList>
    </citation>
    <scope>IDENTIFICATION</scope>
</reference>
<keyword evidence="7" id="KW-1185">Reference proteome</keyword>
<keyword evidence="2 6" id="KW-0812">Transmembrane</keyword>
<evidence type="ECO:0000256" key="2">
    <source>
        <dbReference type="ARBA" id="ARBA00022692"/>
    </source>
</evidence>
<dbReference type="PANTHER" id="PTHR21421">
    <property type="entry name" value="GUSTATORY RECEPTOR"/>
    <property type="match status" value="1"/>
</dbReference>
<keyword evidence="4 6" id="KW-0472">Membrane</keyword>
<evidence type="ECO:0000313" key="8">
    <source>
        <dbReference type="RefSeq" id="XP_036361284.1"/>
    </source>
</evidence>
<feature type="transmembrane region" description="Helical" evidence="6">
    <location>
        <begin position="233"/>
        <end position="257"/>
    </location>
</feature>
<evidence type="ECO:0000256" key="3">
    <source>
        <dbReference type="ARBA" id="ARBA00022989"/>
    </source>
</evidence>
<organism evidence="7 8">
    <name type="scientific">Octopus sinensis</name>
    <name type="common">East Asian common octopus</name>
    <dbReference type="NCBI Taxonomy" id="2607531"/>
    <lineage>
        <taxon>Eukaryota</taxon>
        <taxon>Metazoa</taxon>
        <taxon>Spiralia</taxon>
        <taxon>Lophotrochozoa</taxon>
        <taxon>Mollusca</taxon>
        <taxon>Cephalopoda</taxon>
        <taxon>Coleoidea</taxon>
        <taxon>Octopodiformes</taxon>
        <taxon>Octopoda</taxon>
        <taxon>Incirrata</taxon>
        <taxon>Octopodidae</taxon>
        <taxon>Octopus</taxon>
    </lineage>
</organism>
<evidence type="ECO:0000256" key="1">
    <source>
        <dbReference type="ARBA" id="ARBA00004141"/>
    </source>
</evidence>
<feature type="transmembrane region" description="Helical" evidence="6">
    <location>
        <begin position="103"/>
        <end position="126"/>
    </location>
</feature>
<dbReference type="GO" id="GO:0051606">
    <property type="term" value="P:detection of stimulus"/>
    <property type="evidence" value="ECO:0007669"/>
    <property type="project" value="UniProtKB-ARBA"/>
</dbReference>
<comment type="subcellular location">
    <subcellularLocation>
        <location evidence="1">Membrane</location>
        <topology evidence="1">Multi-pass membrane protein</topology>
    </subcellularLocation>
</comment>